<protein>
    <recommendedName>
        <fullName evidence="2 8">Tryptophan--tRNA ligase</fullName>
        <ecNumber evidence="2 8">6.1.1.2</ecNumber>
    </recommendedName>
</protein>
<evidence type="ECO:0000256" key="9">
    <source>
        <dbReference type="RuleBase" id="RU363036"/>
    </source>
</evidence>
<dbReference type="PANTHER" id="PTHR43766:SF1">
    <property type="entry name" value="TRYPTOPHAN--TRNA LIGASE, MITOCHONDRIAL"/>
    <property type="match status" value="1"/>
</dbReference>
<evidence type="ECO:0000256" key="8">
    <source>
        <dbReference type="NCBIfam" id="TIGR00233"/>
    </source>
</evidence>
<dbReference type="InterPro" id="IPR002306">
    <property type="entry name" value="Trp-tRNA-ligase"/>
</dbReference>
<dbReference type="Gene3D" id="1.10.240.10">
    <property type="entry name" value="Tyrosyl-Transfer RNA Synthetase"/>
    <property type="match status" value="1"/>
</dbReference>
<keyword evidence="5 9" id="KW-0067">ATP-binding</keyword>
<comment type="similarity">
    <text evidence="1 9">Belongs to the class-I aminoacyl-tRNA synthetase family.</text>
</comment>
<name>A0ABT0K0B1_9ACTN</name>
<evidence type="ECO:0000256" key="2">
    <source>
        <dbReference type="ARBA" id="ARBA00013161"/>
    </source>
</evidence>
<dbReference type="GO" id="GO:0004830">
    <property type="term" value="F:tryptophan-tRNA ligase activity"/>
    <property type="evidence" value="ECO:0007669"/>
    <property type="project" value="UniProtKB-EC"/>
</dbReference>
<keyword evidence="4 9" id="KW-0547">Nucleotide-binding</keyword>
<dbReference type="InterPro" id="IPR014729">
    <property type="entry name" value="Rossmann-like_a/b/a_fold"/>
</dbReference>
<evidence type="ECO:0000256" key="7">
    <source>
        <dbReference type="ARBA" id="ARBA00023146"/>
    </source>
</evidence>
<dbReference type="Proteomes" id="UP001201873">
    <property type="component" value="Unassembled WGS sequence"/>
</dbReference>
<dbReference type="NCBIfam" id="TIGR00233">
    <property type="entry name" value="trpS"/>
    <property type="match status" value="1"/>
</dbReference>
<keyword evidence="7 9" id="KW-0030">Aminoacyl-tRNA synthetase</keyword>
<dbReference type="RefSeq" id="WP_248814327.1">
    <property type="nucleotide sequence ID" value="NZ_JALKFT010000015.1"/>
</dbReference>
<keyword evidence="11" id="KW-1185">Reference proteome</keyword>
<evidence type="ECO:0000313" key="11">
    <source>
        <dbReference type="Proteomes" id="UP001201873"/>
    </source>
</evidence>
<evidence type="ECO:0000256" key="4">
    <source>
        <dbReference type="ARBA" id="ARBA00022741"/>
    </source>
</evidence>
<organism evidence="10 11">
    <name type="scientific">Frankia umida</name>
    <dbReference type="NCBI Taxonomy" id="573489"/>
    <lineage>
        <taxon>Bacteria</taxon>
        <taxon>Bacillati</taxon>
        <taxon>Actinomycetota</taxon>
        <taxon>Actinomycetes</taxon>
        <taxon>Frankiales</taxon>
        <taxon>Frankiaceae</taxon>
        <taxon>Frankia</taxon>
    </lineage>
</organism>
<dbReference type="EC" id="6.1.1.2" evidence="2 8"/>
<evidence type="ECO:0000256" key="1">
    <source>
        <dbReference type="ARBA" id="ARBA00005594"/>
    </source>
</evidence>
<reference evidence="10 11" key="1">
    <citation type="submission" date="2022-04" db="EMBL/GenBank/DDBJ databases">
        <title>Genome diversity in the genus Frankia.</title>
        <authorList>
            <person name="Carlos-Shanley C."/>
            <person name="Hahn D."/>
        </authorList>
    </citation>
    <scope>NUCLEOTIDE SEQUENCE [LARGE SCALE GENOMIC DNA]</scope>
    <source>
        <strain evidence="10 11">Ag45/Mut15</strain>
    </source>
</reference>
<proteinExistence type="inferred from homology"/>
<dbReference type="PRINTS" id="PR01039">
    <property type="entry name" value="TRNASYNTHTRP"/>
</dbReference>
<evidence type="ECO:0000256" key="5">
    <source>
        <dbReference type="ARBA" id="ARBA00022840"/>
    </source>
</evidence>
<evidence type="ECO:0000313" key="10">
    <source>
        <dbReference type="EMBL" id="MCK9877244.1"/>
    </source>
</evidence>
<keyword evidence="3 9" id="KW-0436">Ligase</keyword>
<dbReference type="CDD" id="cd00806">
    <property type="entry name" value="TrpRS_core"/>
    <property type="match status" value="1"/>
</dbReference>
<sequence>MAAEQPKVSLTGIKPTGEPHLGNYIGAIRPSLELTETYESIYFIADYHALTSIRDGAELARYTRSVAATWITLGLDPAKTIFYRQSDVPEIFELSWVLSCVTAKGLMNRAHAYKAARDRNVENGVKDLDAGINMGLFNYPVLMAVDILIMNTDVVPVGLDQSQHVEYTADIAGTFNHLYGGDFTLTVPTGIYPAGVSAKSLPGTDGRKMSKSYRNTIALFAPEKQLRKLVRGIVSDSTPVDEPKDPDTSAAFALYENFAAAEAVKDMRARLEAGGTGWGELKNTLFETLNDWLSPLRERYDALVAPGSELDAILADGAERARERARPVLAGVRHAVGITTG</sequence>
<gene>
    <name evidence="10" type="ORF">MXD59_15915</name>
</gene>
<accession>A0ABT0K0B1</accession>
<dbReference type="PROSITE" id="PS00178">
    <property type="entry name" value="AA_TRNA_LIGASE_I"/>
    <property type="match status" value="1"/>
</dbReference>
<comment type="caution">
    <text evidence="10">The sequence shown here is derived from an EMBL/GenBank/DDBJ whole genome shotgun (WGS) entry which is preliminary data.</text>
</comment>
<dbReference type="InterPro" id="IPR050203">
    <property type="entry name" value="Trp-tRNA_synthetase"/>
</dbReference>
<dbReference type="Pfam" id="PF00579">
    <property type="entry name" value="tRNA-synt_1b"/>
    <property type="match status" value="1"/>
</dbReference>
<dbReference type="EMBL" id="JALKFT010000015">
    <property type="protein sequence ID" value="MCK9877244.1"/>
    <property type="molecule type" value="Genomic_DNA"/>
</dbReference>
<evidence type="ECO:0000256" key="6">
    <source>
        <dbReference type="ARBA" id="ARBA00022917"/>
    </source>
</evidence>
<dbReference type="PANTHER" id="PTHR43766">
    <property type="entry name" value="TRYPTOPHAN--TRNA LIGASE, MITOCHONDRIAL"/>
    <property type="match status" value="1"/>
</dbReference>
<dbReference type="Gene3D" id="3.40.50.620">
    <property type="entry name" value="HUPs"/>
    <property type="match status" value="1"/>
</dbReference>
<keyword evidence="6 9" id="KW-0648">Protein biosynthesis</keyword>
<dbReference type="SUPFAM" id="SSF52374">
    <property type="entry name" value="Nucleotidylyl transferase"/>
    <property type="match status" value="1"/>
</dbReference>
<dbReference type="NCBIfam" id="NF009207">
    <property type="entry name" value="PRK12556.1"/>
    <property type="match status" value="1"/>
</dbReference>
<dbReference type="InterPro" id="IPR002305">
    <property type="entry name" value="aa-tRNA-synth_Ic"/>
</dbReference>
<dbReference type="InterPro" id="IPR001412">
    <property type="entry name" value="aa-tRNA-synth_I_CS"/>
</dbReference>
<evidence type="ECO:0000256" key="3">
    <source>
        <dbReference type="ARBA" id="ARBA00022598"/>
    </source>
</evidence>